<dbReference type="CDD" id="cd06575">
    <property type="entry name" value="PASTA_Pbp2x-like_2"/>
    <property type="match status" value="1"/>
</dbReference>
<dbReference type="InterPro" id="IPR001460">
    <property type="entry name" value="PCN-bd_Tpept"/>
</dbReference>
<dbReference type="InterPro" id="IPR036138">
    <property type="entry name" value="PBP_dimer_sf"/>
</dbReference>
<organism evidence="6 7">
    <name type="scientific">Clostridium cellulovorans (strain ATCC 35296 / DSM 3052 / OCM 3 / 743B)</name>
    <dbReference type="NCBI Taxonomy" id="573061"/>
    <lineage>
        <taxon>Bacteria</taxon>
        <taxon>Bacillati</taxon>
        <taxon>Bacillota</taxon>
        <taxon>Clostridia</taxon>
        <taxon>Eubacteriales</taxon>
        <taxon>Clostridiaceae</taxon>
        <taxon>Clostridium</taxon>
    </lineage>
</organism>
<dbReference type="Pfam" id="PF03717">
    <property type="entry name" value="PBP_dimer"/>
    <property type="match status" value="1"/>
</dbReference>
<comment type="similarity">
    <text evidence="2">Belongs to the transpeptidase family.</text>
</comment>
<dbReference type="InterPro" id="IPR050515">
    <property type="entry name" value="Beta-lactam/transpept"/>
</dbReference>
<dbReference type="SUPFAM" id="SSF54184">
    <property type="entry name" value="Penicillin-binding protein 2x (pbp-2x), c-terminal domain"/>
    <property type="match status" value="2"/>
</dbReference>
<dbReference type="Gene3D" id="3.30.450.330">
    <property type="match status" value="1"/>
</dbReference>
<dbReference type="PANTHER" id="PTHR30627">
    <property type="entry name" value="PEPTIDOGLYCAN D,D-TRANSPEPTIDASE"/>
    <property type="match status" value="1"/>
</dbReference>
<dbReference type="GO" id="GO:0016757">
    <property type="term" value="F:glycosyltransferase activity"/>
    <property type="evidence" value="ECO:0007669"/>
    <property type="project" value="UniProtKB-KW"/>
</dbReference>
<dbReference type="AlphaFoldDB" id="D9SKJ8"/>
<dbReference type="Proteomes" id="UP000002730">
    <property type="component" value="Chromosome"/>
</dbReference>
<dbReference type="CDD" id="cd06576">
    <property type="entry name" value="PASTA_Pbp2x-like_1"/>
    <property type="match status" value="1"/>
</dbReference>
<keyword evidence="6" id="KW-0808">Transferase</keyword>
<dbReference type="InterPro" id="IPR005311">
    <property type="entry name" value="PBP_dimer"/>
</dbReference>
<keyword evidence="3 4" id="KW-0472">Membrane</keyword>
<evidence type="ECO:0000256" key="3">
    <source>
        <dbReference type="ARBA" id="ARBA00023136"/>
    </source>
</evidence>
<dbReference type="eggNOG" id="COG0768">
    <property type="taxonomic scope" value="Bacteria"/>
</dbReference>
<evidence type="ECO:0000259" key="5">
    <source>
        <dbReference type="PROSITE" id="PS51178"/>
    </source>
</evidence>
<keyword evidence="4" id="KW-0812">Transmembrane</keyword>
<feature type="transmembrane region" description="Helical" evidence="4">
    <location>
        <begin position="16"/>
        <end position="35"/>
    </location>
</feature>
<evidence type="ECO:0000313" key="7">
    <source>
        <dbReference type="Proteomes" id="UP000002730"/>
    </source>
</evidence>
<evidence type="ECO:0000256" key="1">
    <source>
        <dbReference type="ARBA" id="ARBA00004370"/>
    </source>
</evidence>
<dbReference type="SUPFAM" id="SSF56519">
    <property type="entry name" value="Penicillin binding protein dimerisation domain"/>
    <property type="match status" value="1"/>
</dbReference>
<dbReference type="KEGG" id="ccb:Clocel_1750"/>
<keyword evidence="4" id="KW-1133">Transmembrane helix</keyword>
<dbReference type="EC" id="2.4.1.129" evidence="6"/>
<dbReference type="HOGENOM" id="CLU_009289_6_0_9"/>
<protein>
    <submittedName>
        <fullName evidence="6">Stage V sporulation protein D</fullName>
        <ecNumber evidence="6">2.4.1.129</ecNumber>
    </submittedName>
</protein>
<proteinExistence type="inferred from homology"/>
<evidence type="ECO:0000256" key="4">
    <source>
        <dbReference type="SAM" id="Phobius"/>
    </source>
</evidence>
<sequence length="732" mass="80155">MSKKVFTDKYILKRRMIIILGIFSVLAIVLIYYMIRVMIINGEYYKNLATKQWTSRVKIDAKRGTILDRNGNELAVSGNVYRVDLDLNAIRADLREEKYTLEVLADDLGKVLSISKESVLKTMTQKGPDGKNIGYAILKRRIEPSVADSVKEVIQRYAASGILVSPDTKRYYTNGVFASQVIGHTNSDGVGLTGVELYYNKYLAGEPGIILEEKDLLKKEVPYNISKYVAPVEGNDVVLTIDSKIQAFAEKYAKEAQNDNSAKAVSIIVMDPNNGEILAMANTPCYDPNSPWIEGMSFEELQKSWRNRAVSDAYEPGSIFKVITAMGALEENLISSGDQFIANCSGSFEVGGRIIHCWKRTGHGSETFVDILKDSCNTGFSKIGAELGPEKLYKYIKQANFGNKTGIDLPGESAGIVRPANKMTTVDVATISFGQANTASMIQYMAAFNSVANGGTFITPHVLKEIKTPGQDNPQVVKTFDSGVNKRVFSKEKTQELRGYLEQVVSEGGAKKSYIAGQHIGGKTGTAQIPQPGGGYATGKYLASFAGMAPADNPKVTVMIQILEPDPSNYYAGQIAAPVAQKLFNDIFNYLDIKSDASDEEVEQSLKNNVIVPEIRGLEKEEAIKILKKNNLTYDIEDKGNVVSDITPKPGYTMKEGDKVILYTGDSSTYNKVVVVPDFDGLSKEKATELLNSLGIKGTFEGKGLVVEQSIDPGKEINIGGTINFKLEDIID</sequence>
<dbReference type="GO" id="GO:0005886">
    <property type="term" value="C:plasma membrane"/>
    <property type="evidence" value="ECO:0007669"/>
    <property type="project" value="TreeGrafter"/>
</dbReference>
<dbReference type="Pfam" id="PF03793">
    <property type="entry name" value="PASTA"/>
    <property type="match status" value="2"/>
</dbReference>
<dbReference type="InterPro" id="IPR005543">
    <property type="entry name" value="PASTA_dom"/>
</dbReference>
<feature type="domain" description="PASTA" evidence="5">
    <location>
        <begin position="672"/>
        <end position="729"/>
    </location>
</feature>
<dbReference type="STRING" id="573061.Clocel_1750"/>
<name>D9SKJ8_CLOC7</name>
<dbReference type="InterPro" id="IPR011927">
    <property type="entry name" value="SpoVD_pbp"/>
</dbReference>
<dbReference type="Gene3D" id="3.90.1310.10">
    <property type="entry name" value="Penicillin-binding protein 2a (Domain 2)"/>
    <property type="match status" value="1"/>
</dbReference>
<dbReference type="SUPFAM" id="SSF56601">
    <property type="entry name" value="beta-lactamase/transpeptidase-like"/>
    <property type="match status" value="1"/>
</dbReference>
<dbReference type="OrthoDB" id="9804124at2"/>
<dbReference type="GO" id="GO:0071555">
    <property type="term" value="P:cell wall organization"/>
    <property type="evidence" value="ECO:0007669"/>
    <property type="project" value="TreeGrafter"/>
</dbReference>
<dbReference type="PANTHER" id="PTHR30627:SF1">
    <property type="entry name" value="PEPTIDOGLYCAN D,D-TRANSPEPTIDASE FTSI"/>
    <property type="match status" value="1"/>
</dbReference>
<keyword evidence="7" id="KW-1185">Reference proteome</keyword>
<evidence type="ECO:0000313" key="6">
    <source>
        <dbReference type="EMBL" id="ADL51494.1"/>
    </source>
</evidence>
<dbReference type="Pfam" id="PF00905">
    <property type="entry name" value="Transpeptidase"/>
    <property type="match status" value="1"/>
</dbReference>
<evidence type="ECO:0000256" key="2">
    <source>
        <dbReference type="ARBA" id="ARBA00007171"/>
    </source>
</evidence>
<comment type="subcellular location">
    <subcellularLocation>
        <location evidence="1">Membrane</location>
    </subcellularLocation>
</comment>
<dbReference type="Gene3D" id="3.30.10.20">
    <property type="match status" value="1"/>
</dbReference>
<dbReference type="GO" id="GO:0008658">
    <property type="term" value="F:penicillin binding"/>
    <property type="evidence" value="ECO:0007669"/>
    <property type="project" value="InterPro"/>
</dbReference>
<gene>
    <name evidence="6" type="ordered locus">Clocel_1750</name>
</gene>
<dbReference type="Gene3D" id="3.40.710.10">
    <property type="entry name" value="DD-peptidase/beta-lactamase superfamily"/>
    <property type="match status" value="1"/>
</dbReference>
<dbReference type="PROSITE" id="PS51178">
    <property type="entry name" value="PASTA"/>
    <property type="match status" value="2"/>
</dbReference>
<keyword evidence="6" id="KW-0328">Glycosyltransferase</keyword>
<feature type="domain" description="PASTA" evidence="5">
    <location>
        <begin position="606"/>
        <end position="666"/>
    </location>
</feature>
<dbReference type="NCBIfam" id="TIGR02214">
    <property type="entry name" value="spoVD_pbp"/>
    <property type="match status" value="1"/>
</dbReference>
<dbReference type="SMART" id="SM00740">
    <property type="entry name" value="PASTA"/>
    <property type="match status" value="2"/>
</dbReference>
<accession>D9SKJ8</accession>
<dbReference type="InterPro" id="IPR012338">
    <property type="entry name" value="Beta-lactam/transpept-like"/>
</dbReference>
<dbReference type="RefSeq" id="WP_010077294.1">
    <property type="nucleotide sequence ID" value="NC_014393.1"/>
</dbReference>
<reference evidence="6 7" key="1">
    <citation type="submission" date="2010-08" db="EMBL/GenBank/DDBJ databases">
        <title>Complete sequence of Clostridium cellulovorans 743B.</title>
        <authorList>
            <consortium name="US DOE Joint Genome Institute"/>
            <person name="Lucas S."/>
            <person name="Copeland A."/>
            <person name="Lapidus A."/>
            <person name="Cheng J.-F."/>
            <person name="Bruce D."/>
            <person name="Goodwin L."/>
            <person name="Pitluck S."/>
            <person name="Chertkov O."/>
            <person name="Detter J.C."/>
            <person name="Han C."/>
            <person name="Tapia R."/>
            <person name="Land M."/>
            <person name="Hauser L."/>
            <person name="Chang Y.-J."/>
            <person name="Jeffries C."/>
            <person name="Kyrpides N."/>
            <person name="Ivanova N."/>
            <person name="Mikhailova N."/>
            <person name="Hemme C.L."/>
            <person name="Woyke T."/>
        </authorList>
    </citation>
    <scope>NUCLEOTIDE SEQUENCE [LARGE SCALE GENOMIC DNA]</scope>
    <source>
        <strain evidence="7">ATCC 35296 / DSM 3052 / OCM 3 / 743B</strain>
    </source>
</reference>
<dbReference type="EMBL" id="CP002160">
    <property type="protein sequence ID" value="ADL51494.1"/>
    <property type="molecule type" value="Genomic_DNA"/>
</dbReference>